<evidence type="ECO:0000313" key="2">
    <source>
        <dbReference type="Proteomes" id="UP000031802"/>
    </source>
</evidence>
<dbReference type="InterPro" id="IPR038109">
    <property type="entry name" value="DNA_bind_recomb_sf"/>
</dbReference>
<accession>A0A0B8T6K8</accession>
<reference evidence="2" key="1">
    <citation type="submission" date="2014-04" db="EMBL/GenBank/DDBJ databases">
        <title>Whole-Genome optical mapping and complete genome sequence of Sphingobacterium deserti sp. nov., a new spaces isolated from desert in the west of China.</title>
        <authorList>
            <person name="Teng C."/>
            <person name="Zhou Z."/>
            <person name="Li X."/>
            <person name="Chen M."/>
            <person name="Lin M."/>
            <person name="Wang L."/>
            <person name="Su S."/>
            <person name="Zhang C."/>
            <person name="Zhang W."/>
        </authorList>
    </citation>
    <scope>NUCLEOTIDE SEQUENCE [LARGE SCALE GENOMIC DNA]</scope>
    <source>
        <strain evidence="2">ACCC05744</strain>
    </source>
</reference>
<dbReference type="STRING" id="1229276.DI53_2497"/>
<evidence type="ECO:0000313" key="1">
    <source>
        <dbReference type="EMBL" id="KGE13704.1"/>
    </source>
</evidence>
<reference evidence="1 2" key="2">
    <citation type="journal article" date="2015" name="PLoS ONE">
        <title>Whole-Genome Optical Mapping and Finished Genome Sequence of Sphingobacterium deserti sp. nov., a New Species Isolated from the Western Desert of China.</title>
        <authorList>
            <person name="Teng C."/>
            <person name="Zhou Z."/>
            <person name="Molnar I."/>
            <person name="Li X."/>
            <person name="Tang R."/>
            <person name="Chen M."/>
            <person name="Wang L."/>
            <person name="Su S."/>
            <person name="Zhang W."/>
            <person name="Lin M."/>
        </authorList>
    </citation>
    <scope>NUCLEOTIDE SEQUENCE [LARGE SCALE GENOMIC DNA]</scope>
    <source>
        <strain evidence="2">ACCC05744</strain>
    </source>
</reference>
<dbReference type="Proteomes" id="UP000031802">
    <property type="component" value="Unassembled WGS sequence"/>
</dbReference>
<gene>
    <name evidence="1" type="ORF">DI53_2497</name>
</gene>
<dbReference type="AlphaFoldDB" id="A0A0B8T6K8"/>
<proteinExistence type="predicted"/>
<comment type="caution">
    <text evidence="1">The sequence shown here is derived from an EMBL/GenBank/DDBJ whole genome shotgun (WGS) entry which is preliminary data.</text>
</comment>
<sequence length="104" mass="11811">MYIVTAEVENDRRSLNIKQGIHKAKKEGRYMGRAPVGYLNISLPDGTKTIVPREPEATLIKKAFRDFDENISVRSYHKAVLKSGLKCSLNAFFNILKNPVYVVK</sequence>
<dbReference type="EMBL" id="JJMU01000043">
    <property type="protein sequence ID" value="KGE13704.1"/>
    <property type="molecule type" value="Genomic_DNA"/>
</dbReference>
<dbReference type="PATRIC" id="fig|1229276.3.peg.2568"/>
<name>A0A0B8T6K8_9SPHI</name>
<keyword evidence="2" id="KW-1185">Reference proteome</keyword>
<organism evidence="1 2">
    <name type="scientific">Sphingobacterium deserti</name>
    <dbReference type="NCBI Taxonomy" id="1229276"/>
    <lineage>
        <taxon>Bacteria</taxon>
        <taxon>Pseudomonadati</taxon>
        <taxon>Bacteroidota</taxon>
        <taxon>Sphingobacteriia</taxon>
        <taxon>Sphingobacteriales</taxon>
        <taxon>Sphingobacteriaceae</taxon>
        <taxon>Sphingobacterium</taxon>
    </lineage>
</organism>
<dbReference type="Gene3D" id="3.90.1750.20">
    <property type="entry name" value="Putative Large Serine Recombinase, Chain B, Domain 2"/>
    <property type="match status" value="1"/>
</dbReference>
<protein>
    <submittedName>
        <fullName evidence="1">Resolvase domain</fullName>
    </submittedName>
</protein>
<dbReference type="eggNOG" id="COG1961">
    <property type="taxonomic scope" value="Bacteria"/>
</dbReference>